<evidence type="ECO:0000313" key="4">
    <source>
        <dbReference type="Proteomes" id="UP001320715"/>
    </source>
</evidence>
<organism evidence="3 4">
    <name type="scientific">Hoeflea alexandrii</name>
    <dbReference type="NCBI Taxonomy" id="288436"/>
    <lineage>
        <taxon>Bacteria</taxon>
        <taxon>Pseudomonadati</taxon>
        <taxon>Pseudomonadota</taxon>
        <taxon>Alphaproteobacteria</taxon>
        <taxon>Hyphomicrobiales</taxon>
        <taxon>Rhizobiaceae</taxon>
        <taxon>Hoeflea</taxon>
    </lineage>
</organism>
<sequence>MVDTRKILDGILNHTGTPKDPVTGTKTRRSPLDELNLGGVGGGAAAGGVIALLLGTKTGRKMGKSALKLGGLALIAALAYRAWQNWTSKAEGPVATTHGETPKSLPAPDKTAFLPARADEQQRIARNILRAMVAAAKADGHIDSEEFDRIHNKMDKLDLGASEKAFVMDELRAPADLARIAREARTREEAAEIYAASLFAIDGTKPGERAHLAQLAELLGLDDALVTELEASVCDVVVAPR</sequence>
<dbReference type="SUPFAM" id="SSF158682">
    <property type="entry name" value="TerB-like"/>
    <property type="match status" value="1"/>
</dbReference>
<dbReference type="Gene3D" id="1.10.3680.10">
    <property type="entry name" value="TerB-like"/>
    <property type="match status" value="1"/>
</dbReference>
<gene>
    <name evidence="3" type="ORF">GTW23_23080</name>
</gene>
<keyword evidence="4" id="KW-1185">Reference proteome</keyword>
<dbReference type="EMBL" id="JAAAML010000007">
    <property type="protein sequence ID" value="MCO6411073.1"/>
    <property type="molecule type" value="Genomic_DNA"/>
</dbReference>
<accession>A0ABT1CY28</accession>
<dbReference type="RefSeq" id="WP_252917712.1">
    <property type="nucleotide sequence ID" value="NZ_JAAAML010000007.1"/>
</dbReference>
<evidence type="ECO:0000256" key="2">
    <source>
        <dbReference type="SAM" id="Phobius"/>
    </source>
</evidence>
<keyword evidence="2" id="KW-0812">Transmembrane</keyword>
<reference evidence="3 4" key="1">
    <citation type="submission" date="2020-01" db="EMBL/GenBank/DDBJ databases">
        <title>Genomes of bacteria type strains.</title>
        <authorList>
            <person name="Chen J."/>
            <person name="Zhu S."/>
            <person name="Yang J."/>
        </authorList>
    </citation>
    <scope>NUCLEOTIDE SEQUENCE [LARGE SCALE GENOMIC DNA]</scope>
    <source>
        <strain evidence="3 4">DSM 16655</strain>
    </source>
</reference>
<evidence type="ECO:0000313" key="3">
    <source>
        <dbReference type="EMBL" id="MCO6411073.1"/>
    </source>
</evidence>
<feature type="transmembrane region" description="Helical" evidence="2">
    <location>
        <begin position="35"/>
        <end position="54"/>
    </location>
</feature>
<name>A0ABT1CY28_9HYPH</name>
<comment type="caution">
    <text evidence="3">The sequence shown here is derived from an EMBL/GenBank/DDBJ whole genome shotgun (WGS) entry which is preliminary data.</text>
</comment>
<dbReference type="InterPro" id="IPR007486">
    <property type="entry name" value="YebE"/>
</dbReference>
<dbReference type="Proteomes" id="UP001320715">
    <property type="component" value="Unassembled WGS sequence"/>
</dbReference>
<protein>
    <submittedName>
        <fullName evidence="3">DUF533 domain-containing protein</fullName>
    </submittedName>
</protein>
<dbReference type="CDD" id="cd07178">
    <property type="entry name" value="terB_like_YebE"/>
    <property type="match status" value="1"/>
</dbReference>
<dbReference type="Pfam" id="PF04391">
    <property type="entry name" value="DUF533"/>
    <property type="match status" value="1"/>
</dbReference>
<evidence type="ECO:0000256" key="1">
    <source>
        <dbReference type="SAM" id="MobiDB-lite"/>
    </source>
</evidence>
<feature type="region of interest" description="Disordered" evidence="1">
    <location>
        <begin position="8"/>
        <end position="31"/>
    </location>
</feature>
<keyword evidence="2" id="KW-1133">Transmembrane helix</keyword>
<keyword evidence="2" id="KW-0472">Membrane</keyword>
<dbReference type="InterPro" id="IPR029024">
    <property type="entry name" value="TerB-like"/>
</dbReference>
<proteinExistence type="predicted"/>